<dbReference type="Proteomes" id="UP001060039">
    <property type="component" value="Chromosome"/>
</dbReference>
<protein>
    <recommendedName>
        <fullName evidence="4">Lipoprotein</fullName>
    </recommendedName>
</protein>
<feature type="signal peptide" evidence="1">
    <location>
        <begin position="1"/>
        <end position="25"/>
    </location>
</feature>
<name>A0ABY5FUQ1_9MICO</name>
<keyword evidence="1" id="KW-0732">Signal</keyword>
<dbReference type="RefSeq" id="WP_255159176.1">
    <property type="nucleotide sequence ID" value="NZ_CP101497.1"/>
</dbReference>
<evidence type="ECO:0000313" key="3">
    <source>
        <dbReference type="Proteomes" id="UP001060039"/>
    </source>
</evidence>
<proteinExistence type="predicted"/>
<keyword evidence="3" id="KW-1185">Reference proteome</keyword>
<sequence>MRRRAGIPSLVLAIGALAGCATAPAAPLTVDDVVAERVAAIESVERERFDSFLAESGGRLDELGLPLPQFQGVVALDEWDSVVTGCIERLDPEVDVTRLEGGFSVNYFGVVGESYERIRWTIESCNAQYGVADLRAETTAGVVEAAWRYQDATQRVLPCLRGLGATVPSPPSRVAYIEHLGTGREWSPYAMLGLDPSALVQAAALCPPSSVLVDERIERIERIERAIDGAPR</sequence>
<organism evidence="2 3">
    <name type="scientific">Microcella humidisoli</name>
    <dbReference type="NCBI Taxonomy" id="2963406"/>
    <lineage>
        <taxon>Bacteria</taxon>
        <taxon>Bacillati</taxon>
        <taxon>Actinomycetota</taxon>
        <taxon>Actinomycetes</taxon>
        <taxon>Micrococcales</taxon>
        <taxon>Microbacteriaceae</taxon>
        <taxon>Microcella</taxon>
    </lineage>
</organism>
<evidence type="ECO:0000256" key="1">
    <source>
        <dbReference type="SAM" id="SignalP"/>
    </source>
</evidence>
<dbReference type="PROSITE" id="PS51257">
    <property type="entry name" value="PROKAR_LIPOPROTEIN"/>
    <property type="match status" value="1"/>
</dbReference>
<evidence type="ECO:0000313" key="2">
    <source>
        <dbReference type="EMBL" id="UTT62035.1"/>
    </source>
</evidence>
<accession>A0ABY5FUQ1</accession>
<reference evidence="2" key="1">
    <citation type="submission" date="2022-07" db="EMBL/GenBank/DDBJ databases">
        <title>Taxonomic analysis of Microcella humidisoli nov. sp., isolated from riverside soil.</title>
        <authorList>
            <person name="Molina K.M."/>
            <person name="Kim S.B."/>
        </authorList>
    </citation>
    <scope>NUCLEOTIDE SEQUENCE</scope>
    <source>
        <strain evidence="2">MMS21-STM10</strain>
    </source>
</reference>
<feature type="chain" id="PRO_5045661330" description="Lipoprotein" evidence="1">
    <location>
        <begin position="26"/>
        <end position="232"/>
    </location>
</feature>
<gene>
    <name evidence="2" type="ORF">NNL39_10200</name>
</gene>
<dbReference type="EMBL" id="CP101497">
    <property type="protein sequence ID" value="UTT62035.1"/>
    <property type="molecule type" value="Genomic_DNA"/>
</dbReference>
<evidence type="ECO:0008006" key="4">
    <source>
        <dbReference type="Google" id="ProtNLM"/>
    </source>
</evidence>